<dbReference type="GO" id="GO:0030705">
    <property type="term" value="P:cytoskeleton-dependent intracellular transport"/>
    <property type="evidence" value="ECO:0007669"/>
    <property type="project" value="InterPro"/>
</dbReference>
<keyword evidence="6" id="KW-1185">Reference proteome</keyword>
<dbReference type="Proteomes" id="UP000027265">
    <property type="component" value="Unassembled WGS sequence"/>
</dbReference>
<dbReference type="PANTHER" id="PTHR18947:SF28">
    <property type="entry name" value="GIRDIN, ISOFORM A"/>
    <property type="match status" value="1"/>
</dbReference>
<dbReference type="GO" id="GO:0005815">
    <property type="term" value="C:microtubule organizing center"/>
    <property type="evidence" value="ECO:0007669"/>
    <property type="project" value="TreeGrafter"/>
</dbReference>
<evidence type="ECO:0000313" key="5">
    <source>
        <dbReference type="EMBL" id="KDQ60587.1"/>
    </source>
</evidence>
<dbReference type="STRING" id="933084.A0A067QAQ3"/>
<dbReference type="InterPro" id="IPR036872">
    <property type="entry name" value="CH_dom_sf"/>
</dbReference>
<proteinExistence type="predicted"/>
<gene>
    <name evidence="5" type="ORF">JAAARDRAFT_554339</name>
</gene>
<dbReference type="HOGENOM" id="CLU_1415360_0_0_1"/>
<dbReference type="GO" id="GO:0051959">
    <property type="term" value="F:dynein light intermediate chain binding"/>
    <property type="evidence" value="ECO:0007669"/>
    <property type="project" value="TreeGrafter"/>
</dbReference>
<accession>A0A067QAQ3</accession>
<dbReference type="GO" id="GO:0008017">
    <property type="term" value="F:microtubule binding"/>
    <property type="evidence" value="ECO:0007669"/>
    <property type="project" value="TreeGrafter"/>
</dbReference>
<dbReference type="GO" id="GO:0005737">
    <property type="term" value="C:cytoplasm"/>
    <property type="evidence" value="ECO:0007669"/>
    <property type="project" value="UniProtKB-SubCell"/>
</dbReference>
<dbReference type="InParanoid" id="A0A067QAQ3"/>
<dbReference type="Pfam" id="PF19047">
    <property type="entry name" value="HOOK_N"/>
    <property type="match status" value="1"/>
</dbReference>
<dbReference type="InterPro" id="IPR043936">
    <property type="entry name" value="HOOK_N"/>
</dbReference>
<organism evidence="5 6">
    <name type="scientific">Jaapia argillacea MUCL 33604</name>
    <dbReference type="NCBI Taxonomy" id="933084"/>
    <lineage>
        <taxon>Eukaryota</taxon>
        <taxon>Fungi</taxon>
        <taxon>Dikarya</taxon>
        <taxon>Basidiomycota</taxon>
        <taxon>Agaricomycotina</taxon>
        <taxon>Agaricomycetes</taxon>
        <taxon>Agaricomycetidae</taxon>
        <taxon>Jaapiales</taxon>
        <taxon>Jaapiaceae</taxon>
        <taxon>Jaapia</taxon>
    </lineage>
</organism>
<dbReference type="AlphaFoldDB" id="A0A067QAQ3"/>
<protein>
    <recommendedName>
        <fullName evidence="4">HOOK N-terminal domain-containing protein</fullName>
    </recommendedName>
</protein>
<evidence type="ECO:0000256" key="2">
    <source>
        <dbReference type="ARBA" id="ARBA00022490"/>
    </source>
</evidence>
<dbReference type="OrthoDB" id="49395at2759"/>
<dbReference type="Gene3D" id="1.10.418.10">
    <property type="entry name" value="Calponin-like domain"/>
    <property type="match status" value="1"/>
</dbReference>
<dbReference type="GO" id="GO:0031122">
    <property type="term" value="P:cytoplasmic microtubule organization"/>
    <property type="evidence" value="ECO:0007669"/>
    <property type="project" value="TreeGrafter"/>
</dbReference>
<evidence type="ECO:0000256" key="3">
    <source>
        <dbReference type="ARBA" id="ARBA00023054"/>
    </source>
</evidence>
<name>A0A067QAQ3_9AGAM</name>
<comment type="subcellular location">
    <subcellularLocation>
        <location evidence="1">Cytoplasm</location>
    </subcellularLocation>
</comment>
<reference evidence="6" key="1">
    <citation type="journal article" date="2014" name="Proc. Natl. Acad. Sci. U.S.A.">
        <title>Extensive sampling of basidiomycete genomes demonstrates inadequacy of the white-rot/brown-rot paradigm for wood decay fungi.</title>
        <authorList>
            <person name="Riley R."/>
            <person name="Salamov A.A."/>
            <person name="Brown D.W."/>
            <person name="Nagy L.G."/>
            <person name="Floudas D."/>
            <person name="Held B.W."/>
            <person name="Levasseur A."/>
            <person name="Lombard V."/>
            <person name="Morin E."/>
            <person name="Otillar R."/>
            <person name="Lindquist E.A."/>
            <person name="Sun H."/>
            <person name="LaButti K.M."/>
            <person name="Schmutz J."/>
            <person name="Jabbour D."/>
            <person name="Luo H."/>
            <person name="Baker S.E."/>
            <person name="Pisabarro A.G."/>
            <person name="Walton J.D."/>
            <person name="Blanchette R.A."/>
            <person name="Henrissat B."/>
            <person name="Martin F."/>
            <person name="Cullen D."/>
            <person name="Hibbett D.S."/>
            <person name="Grigoriev I.V."/>
        </authorList>
    </citation>
    <scope>NUCLEOTIDE SEQUENCE [LARGE SCALE GENOMIC DNA]</scope>
    <source>
        <strain evidence="6">MUCL 33604</strain>
    </source>
</reference>
<dbReference type="CDD" id="cd22211">
    <property type="entry name" value="HkD_SF"/>
    <property type="match status" value="1"/>
</dbReference>
<keyword evidence="2" id="KW-0963">Cytoplasm</keyword>
<sequence>MSDTQQKELDAFFAFFSSFHLTRPVASLSDLSDGAALFEFLSLIDADYFRQPTRPSAQPSDNWVLRFSGLKRIYRLMTQYFTDILHQPTSSIEVPDLQAMAKDHSLTDTIIMCRLTIAIAVQCEKNKEIIEKIQGLSEGDQHCLMRAIEQIMTKVNVPGNQTVGESYTIREGDFGEGLCLITGGTPGIADKL</sequence>
<dbReference type="SUPFAM" id="SSF116907">
    <property type="entry name" value="Hook domain"/>
    <property type="match status" value="1"/>
</dbReference>
<evidence type="ECO:0000256" key="1">
    <source>
        <dbReference type="ARBA" id="ARBA00004496"/>
    </source>
</evidence>
<evidence type="ECO:0000313" key="6">
    <source>
        <dbReference type="Proteomes" id="UP000027265"/>
    </source>
</evidence>
<keyword evidence="3" id="KW-0175">Coiled coil</keyword>
<feature type="domain" description="HOOK N-terminal" evidence="4">
    <location>
        <begin position="10"/>
        <end position="149"/>
    </location>
</feature>
<evidence type="ECO:0000259" key="4">
    <source>
        <dbReference type="Pfam" id="PF19047"/>
    </source>
</evidence>
<dbReference type="EMBL" id="KL197713">
    <property type="protein sequence ID" value="KDQ60587.1"/>
    <property type="molecule type" value="Genomic_DNA"/>
</dbReference>
<dbReference type="PANTHER" id="PTHR18947">
    <property type="entry name" value="HOOK PROTEINS"/>
    <property type="match status" value="1"/>
</dbReference>